<dbReference type="OrthoDB" id="7030240at2"/>
<gene>
    <name evidence="2" type="ORF">AWV77_14155</name>
</gene>
<dbReference type="AlphaFoldDB" id="A0A0X7K6A1"/>
<keyword evidence="1" id="KW-1133">Transmembrane helix</keyword>
<dbReference type="Pfam" id="PF11293">
    <property type="entry name" value="DUF3094"/>
    <property type="match status" value="1"/>
</dbReference>
<keyword evidence="1" id="KW-0472">Membrane</keyword>
<keyword evidence="1" id="KW-0812">Transmembrane</keyword>
<evidence type="ECO:0000313" key="3">
    <source>
        <dbReference type="Proteomes" id="UP000067111"/>
    </source>
</evidence>
<keyword evidence="2" id="KW-0689">Ribosomal protein</keyword>
<feature type="transmembrane region" description="Helical" evidence="1">
    <location>
        <begin position="32"/>
        <end position="52"/>
    </location>
</feature>
<dbReference type="RefSeq" id="WP_060754865.1">
    <property type="nucleotide sequence ID" value="NZ_CP095871.1"/>
</dbReference>
<name>A0A0X7K6A1_9PSED</name>
<proteinExistence type="predicted"/>
<protein>
    <submittedName>
        <fullName evidence="2">50s ribosomal protein l13</fullName>
    </submittedName>
</protein>
<dbReference type="Proteomes" id="UP000067111">
    <property type="component" value="Unassembled WGS sequence"/>
</dbReference>
<sequence length="57" mass="6590">MTSRLNPDDQRHVEEYLQLSQNQVERKPFRPWLLLGVVLVAVIGLGLLSRLLSYLTL</sequence>
<evidence type="ECO:0000313" key="2">
    <source>
        <dbReference type="EMBL" id="KWU50250.1"/>
    </source>
</evidence>
<dbReference type="InterPro" id="IPR021444">
    <property type="entry name" value="DUF3094"/>
</dbReference>
<comment type="caution">
    <text evidence="2">The sequence shown here is derived from an EMBL/GenBank/DDBJ whole genome shotgun (WGS) entry which is preliminary data.</text>
</comment>
<dbReference type="GO" id="GO:0005840">
    <property type="term" value="C:ribosome"/>
    <property type="evidence" value="ECO:0007669"/>
    <property type="project" value="UniProtKB-KW"/>
</dbReference>
<evidence type="ECO:0000256" key="1">
    <source>
        <dbReference type="SAM" id="Phobius"/>
    </source>
</evidence>
<accession>A0A0X7K6A1</accession>
<reference evidence="3" key="1">
    <citation type="submission" date="2016-01" db="EMBL/GenBank/DDBJ databases">
        <authorList>
            <person name="Gamez R.M."/>
            <person name="Rodriguez F."/>
            <person name="Bernal J.F."/>
            <person name="Agarwala R."/>
            <person name="Landsman D."/>
            <person name="Marino-Ramirez L."/>
        </authorList>
    </citation>
    <scope>NUCLEOTIDE SEQUENCE [LARGE SCALE GENOMIC DNA]</scope>
    <source>
        <strain evidence="3">Ps006</strain>
    </source>
</reference>
<keyword evidence="2" id="KW-0687">Ribonucleoprotein</keyword>
<organism evidence="2 3">
    <name type="scientific">Pseudomonas palleroniana</name>
    <dbReference type="NCBI Taxonomy" id="191390"/>
    <lineage>
        <taxon>Bacteria</taxon>
        <taxon>Pseudomonadati</taxon>
        <taxon>Pseudomonadota</taxon>
        <taxon>Gammaproteobacteria</taxon>
        <taxon>Pseudomonadales</taxon>
        <taxon>Pseudomonadaceae</taxon>
        <taxon>Pseudomonas</taxon>
    </lineage>
</organism>
<dbReference type="EMBL" id="LRMR01000016">
    <property type="protein sequence ID" value="KWU50250.1"/>
    <property type="molecule type" value="Genomic_DNA"/>
</dbReference>